<sequence>MEIPDYIYSGLWKEGHVQGIAVDKKIENIYYSFTNILVKTTIDGKILGSVTGIYGHLGCIAYNNKNNKVYASLEFKNDAIGEAIRRRLNVDEKPEEGFYVAIFDVEKINRLNMDAYGDGVMTTVYLKTVTDDYCTEVENINRKIKHRYGCSGIDGISFGPDFGEIHGKHYLCVAYGIYGDISRQDNDYQVIVQYDCDDWTQYESSLRLSKIGPVEPRNKYFVYTGNTTYGIQNLEYDPFTNKWLAAVYRGSKPQFQNRSLYTINGLIKPRLEILKGSNGERGLVLTLSEEGLFDKATGIYGWESKYGTTGLVSLGDGRFYISHEGSKENAFYSEVYMYKWTGQSPCPFQRAE</sequence>
<dbReference type="EMBL" id="VSSQ01023793">
    <property type="protein sequence ID" value="MPM70930.1"/>
    <property type="molecule type" value="Genomic_DNA"/>
</dbReference>
<name>A0A645BZI6_9ZZZZ</name>
<dbReference type="AlphaFoldDB" id="A0A645BZI6"/>
<comment type="caution">
    <text evidence="1">The sequence shown here is derived from an EMBL/GenBank/DDBJ whole genome shotgun (WGS) entry which is preliminary data.</text>
</comment>
<evidence type="ECO:0000313" key="1">
    <source>
        <dbReference type="EMBL" id="MPM70930.1"/>
    </source>
</evidence>
<reference evidence="1" key="1">
    <citation type="submission" date="2019-08" db="EMBL/GenBank/DDBJ databases">
        <authorList>
            <person name="Kucharzyk K."/>
            <person name="Murdoch R.W."/>
            <person name="Higgins S."/>
            <person name="Loffler F."/>
        </authorList>
    </citation>
    <scope>NUCLEOTIDE SEQUENCE</scope>
</reference>
<gene>
    <name evidence="1" type="ORF">SDC9_117891</name>
</gene>
<accession>A0A645BZI6</accession>
<organism evidence="1">
    <name type="scientific">bioreactor metagenome</name>
    <dbReference type="NCBI Taxonomy" id="1076179"/>
    <lineage>
        <taxon>unclassified sequences</taxon>
        <taxon>metagenomes</taxon>
        <taxon>ecological metagenomes</taxon>
    </lineage>
</organism>
<proteinExistence type="predicted"/>
<protein>
    <submittedName>
        <fullName evidence="1">Uncharacterized protein</fullName>
    </submittedName>
</protein>